<organism evidence="2 3">
    <name type="scientific">Streptomyces coffeae</name>
    <dbReference type="NCBI Taxonomy" id="621382"/>
    <lineage>
        <taxon>Bacteria</taxon>
        <taxon>Bacillati</taxon>
        <taxon>Actinomycetota</taxon>
        <taxon>Actinomycetes</taxon>
        <taxon>Kitasatosporales</taxon>
        <taxon>Streptomycetaceae</taxon>
        <taxon>Streptomyces</taxon>
    </lineage>
</organism>
<dbReference type="Pfam" id="PF19493">
    <property type="entry name" value="Trypco1"/>
    <property type="match status" value="1"/>
</dbReference>
<dbReference type="EMBL" id="JAERRF010000036">
    <property type="protein sequence ID" value="MBL1101991.1"/>
    <property type="molecule type" value="Genomic_DNA"/>
</dbReference>
<gene>
    <name evidence="2" type="ORF">JK363_36235</name>
</gene>
<protein>
    <recommendedName>
        <fullName evidence="1">Trypsin-co-occurring domain-containing protein</fullName>
    </recommendedName>
</protein>
<comment type="caution">
    <text evidence="2">The sequence shown here is derived from an EMBL/GenBank/DDBJ whole genome shotgun (WGS) entry which is preliminary data.</text>
</comment>
<dbReference type="RefSeq" id="WP_201882061.1">
    <property type="nucleotide sequence ID" value="NZ_JAERRF010000036.1"/>
</dbReference>
<sequence>MGYLVELPLDDSGDESAGVVQVEIEEQAADGLVKVSRPGQVVARATRSLGEMLSGVRPVAQNLVDTFADMPQGPQEITVQFGLSLSAKADVVISSSTGQANFAVVLKWDRREQPSESAPADPVEMGP</sequence>
<keyword evidence="3" id="KW-1185">Reference proteome</keyword>
<dbReference type="Proteomes" id="UP000634229">
    <property type="component" value="Unassembled WGS sequence"/>
</dbReference>
<accession>A0ABS1NPG2</accession>
<evidence type="ECO:0000259" key="1">
    <source>
        <dbReference type="Pfam" id="PF19493"/>
    </source>
</evidence>
<evidence type="ECO:0000313" key="3">
    <source>
        <dbReference type="Proteomes" id="UP000634229"/>
    </source>
</evidence>
<proteinExistence type="predicted"/>
<feature type="domain" description="Trypsin-co-occurring" evidence="1">
    <location>
        <begin position="18"/>
        <end position="110"/>
    </location>
</feature>
<reference evidence="2 3" key="1">
    <citation type="submission" date="2021-01" db="EMBL/GenBank/DDBJ databases">
        <title>WGS of actinomycetes isolated from Thailand.</title>
        <authorList>
            <person name="Thawai C."/>
        </authorList>
    </citation>
    <scope>NUCLEOTIDE SEQUENCE [LARGE SCALE GENOMIC DNA]</scope>
    <source>
        <strain evidence="2 3">CA1R205</strain>
    </source>
</reference>
<name>A0ABS1NPG2_9ACTN</name>
<evidence type="ECO:0000313" key="2">
    <source>
        <dbReference type="EMBL" id="MBL1101991.1"/>
    </source>
</evidence>
<dbReference type="NCBIfam" id="NF041216">
    <property type="entry name" value="CU044_2847_fam"/>
    <property type="match status" value="1"/>
</dbReference>
<dbReference type="InterPro" id="IPR045794">
    <property type="entry name" value="Trypco1"/>
</dbReference>